<name>A0A9P0EAX8_NEZVI</name>
<dbReference type="PROSITE" id="PS00623">
    <property type="entry name" value="GMC_OXRED_1"/>
    <property type="match status" value="1"/>
</dbReference>
<feature type="binding site" evidence="2">
    <location>
        <position position="146"/>
    </location>
    <ligand>
        <name>FAD</name>
        <dbReference type="ChEBI" id="CHEBI:57692"/>
    </ligand>
</feature>
<dbReference type="SUPFAM" id="SSF51905">
    <property type="entry name" value="FAD/NAD(P)-binding domain"/>
    <property type="match status" value="1"/>
</dbReference>
<dbReference type="Proteomes" id="UP001152798">
    <property type="component" value="Chromosome 2"/>
</dbReference>
<dbReference type="InterPro" id="IPR036188">
    <property type="entry name" value="FAD/NAD-bd_sf"/>
</dbReference>
<dbReference type="PROSITE" id="PS00624">
    <property type="entry name" value="GMC_OXRED_2"/>
    <property type="match status" value="1"/>
</dbReference>
<keyword evidence="7" id="KW-1185">Reference proteome</keyword>
<feature type="binding site" evidence="2">
    <location>
        <position position="142"/>
    </location>
    <ligand>
        <name>FAD</name>
        <dbReference type="ChEBI" id="CHEBI:57692"/>
    </ligand>
</feature>
<reference evidence="6" key="1">
    <citation type="submission" date="2022-01" db="EMBL/GenBank/DDBJ databases">
        <authorList>
            <person name="King R."/>
        </authorList>
    </citation>
    <scope>NUCLEOTIDE SEQUENCE</scope>
</reference>
<proteinExistence type="inferred from homology"/>
<feature type="domain" description="Glucose-methanol-choline oxidoreductase N-terminal" evidence="5">
    <location>
        <begin position="316"/>
        <end position="330"/>
    </location>
</feature>
<dbReference type="GO" id="GO:0050660">
    <property type="term" value="F:flavin adenine dinucleotide binding"/>
    <property type="evidence" value="ECO:0007669"/>
    <property type="project" value="InterPro"/>
</dbReference>
<evidence type="ECO:0000256" key="3">
    <source>
        <dbReference type="RuleBase" id="RU003968"/>
    </source>
</evidence>
<feature type="binding site" evidence="2">
    <location>
        <position position="279"/>
    </location>
    <ligand>
        <name>FAD</name>
        <dbReference type="ChEBI" id="CHEBI:57692"/>
    </ligand>
</feature>
<organism evidence="6 7">
    <name type="scientific">Nezara viridula</name>
    <name type="common">Southern green stink bug</name>
    <name type="synonym">Cimex viridulus</name>
    <dbReference type="NCBI Taxonomy" id="85310"/>
    <lineage>
        <taxon>Eukaryota</taxon>
        <taxon>Metazoa</taxon>
        <taxon>Ecdysozoa</taxon>
        <taxon>Arthropoda</taxon>
        <taxon>Hexapoda</taxon>
        <taxon>Insecta</taxon>
        <taxon>Pterygota</taxon>
        <taxon>Neoptera</taxon>
        <taxon>Paraneoptera</taxon>
        <taxon>Hemiptera</taxon>
        <taxon>Heteroptera</taxon>
        <taxon>Panheteroptera</taxon>
        <taxon>Pentatomomorpha</taxon>
        <taxon>Pentatomoidea</taxon>
        <taxon>Pentatomidae</taxon>
        <taxon>Pentatominae</taxon>
        <taxon>Nezara</taxon>
    </lineage>
</organism>
<keyword evidence="3" id="KW-0285">Flavoprotein</keyword>
<dbReference type="Pfam" id="PF00732">
    <property type="entry name" value="GMC_oxred_N"/>
    <property type="match status" value="1"/>
</dbReference>
<evidence type="ECO:0000313" key="6">
    <source>
        <dbReference type="EMBL" id="CAH1393098.1"/>
    </source>
</evidence>
<gene>
    <name evidence="6" type="ORF">NEZAVI_LOCUS3816</name>
</gene>
<evidence type="ECO:0000259" key="4">
    <source>
        <dbReference type="PROSITE" id="PS00623"/>
    </source>
</evidence>
<evidence type="ECO:0000256" key="1">
    <source>
        <dbReference type="ARBA" id="ARBA00010790"/>
    </source>
</evidence>
<dbReference type="Gene3D" id="3.30.560.10">
    <property type="entry name" value="Glucose Oxidase, domain 3"/>
    <property type="match status" value="1"/>
</dbReference>
<dbReference type="GO" id="GO:0016614">
    <property type="term" value="F:oxidoreductase activity, acting on CH-OH group of donors"/>
    <property type="evidence" value="ECO:0007669"/>
    <property type="project" value="InterPro"/>
</dbReference>
<dbReference type="Pfam" id="PF05199">
    <property type="entry name" value="GMC_oxred_C"/>
    <property type="match status" value="1"/>
</dbReference>
<feature type="domain" description="Glucose-methanol-choline oxidoreductase N-terminal" evidence="4">
    <location>
        <begin position="140"/>
        <end position="163"/>
    </location>
</feature>
<dbReference type="PANTHER" id="PTHR11552">
    <property type="entry name" value="GLUCOSE-METHANOL-CHOLINE GMC OXIDOREDUCTASE"/>
    <property type="match status" value="1"/>
</dbReference>
<dbReference type="EMBL" id="OV725078">
    <property type="protein sequence ID" value="CAH1393098.1"/>
    <property type="molecule type" value="Genomic_DNA"/>
</dbReference>
<comment type="cofactor">
    <cofactor evidence="2">
        <name>FAD</name>
        <dbReference type="ChEBI" id="CHEBI:57692"/>
    </cofactor>
</comment>
<evidence type="ECO:0000313" key="7">
    <source>
        <dbReference type="Proteomes" id="UP001152798"/>
    </source>
</evidence>
<dbReference type="PIRSF" id="PIRSF000137">
    <property type="entry name" value="Alcohol_oxidase"/>
    <property type="match status" value="1"/>
</dbReference>
<protein>
    <recommendedName>
        <fullName evidence="4 5">Glucose-methanol-choline oxidoreductase N-terminal domain-containing protein</fullName>
    </recommendedName>
</protein>
<dbReference type="InterPro" id="IPR007867">
    <property type="entry name" value="GMC_OxRtase_C"/>
</dbReference>
<dbReference type="InterPro" id="IPR012132">
    <property type="entry name" value="GMC_OxRdtase"/>
</dbReference>
<dbReference type="SUPFAM" id="SSF54373">
    <property type="entry name" value="FAD-linked reductases, C-terminal domain"/>
    <property type="match status" value="1"/>
</dbReference>
<dbReference type="AlphaFoldDB" id="A0A9P0EAX8"/>
<accession>A0A9P0EAX8</accession>
<dbReference type="InterPro" id="IPR000172">
    <property type="entry name" value="GMC_OxRdtase_N"/>
</dbReference>
<dbReference type="PANTHER" id="PTHR11552:SF217">
    <property type="entry name" value="GLUCOSE DEHYDROGENASE [FAD, QUINONE]"/>
    <property type="match status" value="1"/>
</dbReference>
<keyword evidence="2 3" id="KW-0274">FAD</keyword>
<dbReference type="OrthoDB" id="269227at2759"/>
<dbReference type="Gene3D" id="3.50.50.60">
    <property type="entry name" value="FAD/NAD(P)-binding domain"/>
    <property type="match status" value="1"/>
</dbReference>
<evidence type="ECO:0000256" key="2">
    <source>
        <dbReference type="PIRSR" id="PIRSR000137-2"/>
    </source>
</evidence>
<sequence>MPEIMNCNCPVTQPGPTLASTCGGSAFMLFMGLLEVFIRSQCDLEDPCGRPESRSVPDREYDFIVVGGGSAGCVVASRLSEVPHWRVLLVEAGNNEPTGTQIPSMFFNFVGSSIDWNYKTEPEEMACLNEDNRQCTWPRGKVIGGTSVLNGMMYIRGARRDYDDWAQMGNVGWSYQDVLPYFLKSEDNEEAEQMDPGYHGVGGLLSVSRFPYHPPLSHAIIQAAMEQGYPVRDLNGESNMGFMIAQTTTRNGSRLSSSKAFLRPVKNRPNLHVMLNSTVTRILINQTMKEAYGVEVFTNGRLETFLAKNEVILSAGAVNSPQILLLSGIGPEADLRALGIPVVHNLDGVGKNLHNHVAHFLNFFINDTATTPLNWATAMEYLLFRDGLMSSTGLSEVTGIINTRFADKSGDFPDLQMFFGGFLANCARTGQVGEREDGSNASTSNQRVINFTPTLLHPRSRGTIKLRSRDPFAPPLINARYLTDPQDIEVLVDGIKLAIKLSKSKAFEKYGLKIDRTPVRGCETLEFGCDAYWRCAVTRDTGPENHQAGSCRMGPRGDPGAVVDPQLRVHGIDKLRVMDASVMPKVTSGNTNAPTIMIAEKGSDMTKNRWLGAHVWRKW</sequence>
<evidence type="ECO:0000259" key="5">
    <source>
        <dbReference type="PROSITE" id="PS00624"/>
    </source>
</evidence>
<comment type="similarity">
    <text evidence="1 3">Belongs to the GMC oxidoreductase family.</text>
</comment>